<proteinExistence type="predicted"/>
<accession>A0ABU1AGD7</accession>
<evidence type="ECO:0000313" key="2">
    <source>
        <dbReference type="Proteomes" id="UP001243717"/>
    </source>
</evidence>
<sequence length="241" mass="27229">MNLTSPNTIQYVFRLGQEELVFTIKTDQNALEGHTAAVGSKYYPSWTKLSSNQCPNCPLKTTECKYCPAAIRVHEVLSTFKTFASFEKIDLSVVTHRRIFHQQCDLQSALNSMLGLQMATSGCPILEKLRIMANFHMPFCSFAETLYRTVSAYLTQQFFVDQEGGDADWKLNELKAFYQQLEILNRAFSHRIKVIEENDAVSNAIIMFFSASIVVADAIDDGLAEYKDYFTGKSAQAPLDQ</sequence>
<keyword evidence="2" id="KW-1185">Reference proteome</keyword>
<evidence type="ECO:0000313" key="1">
    <source>
        <dbReference type="EMBL" id="MDQ8193901.1"/>
    </source>
</evidence>
<name>A0ABU1AGD7_9BACT</name>
<dbReference type="EMBL" id="JARXIC010000007">
    <property type="protein sequence ID" value="MDQ8193901.1"/>
    <property type="molecule type" value="Genomic_DNA"/>
</dbReference>
<protein>
    <submittedName>
        <fullName evidence="1">Uncharacterized protein</fullName>
    </submittedName>
</protein>
<reference evidence="1 2" key="1">
    <citation type="submission" date="2023-04" db="EMBL/GenBank/DDBJ databases">
        <title>A novel bacteria isolated from coastal sediment.</title>
        <authorList>
            <person name="Liu X.-J."/>
            <person name="Du Z.-J."/>
        </authorList>
    </citation>
    <scope>NUCLEOTIDE SEQUENCE [LARGE SCALE GENOMIC DNA]</scope>
    <source>
        <strain evidence="1 2">SDUM461004</strain>
    </source>
</reference>
<comment type="caution">
    <text evidence="1">The sequence shown here is derived from an EMBL/GenBank/DDBJ whole genome shotgun (WGS) entry which is preliminary data.</text>
</comment>
<dbReference type="InterPro" id="IPR054196">
    <property type="entry name" value="DUF6901"/>
</dbReference>
<organism evidence="1 2">
    <name type="scientific">Thalassobacterium sedimentorum</name>
    <dbReference type="NCBI Taxonomy" id="3041258"/>
    <lineage>
        <taxon>Bacteria</taxon>
        <taxon>Pseudomonadati</taxon>
        <taxon>Verrucomicrobiota</taxon>
        <taxon>Opitutia</taxon>
        <taxon>Puniceicoccales</taxon>
        <taxon>Coraliomargaritaceae</taxon>
        <taxon>Thalassobacterium</taxon>
    </lineage>
</organism>
<dbReference type="RefSeq" id="WP_308984388.1">
    <property type="nucleotide sequence ID" value="NZ_JARXIC010000007.1"/>
</dbReference>
<gene>
    <name evidence="1" type="ORF">QEH59_05665</name>
</gene>
<dbReference type="Pfam" id="PF21842">
    <property type="entry name" value="DUF6901"/>
    <property type="match status" value="1"/>
</dbReference>
<dbReference type="Proteomes" id="UP001243717">
    <property type="component" value="Unassembled WGS sequence"/>
</dbReference>